<reference evidence="2 3" key="1">
    <citation type="journal article" date="2011" name="J. Bacteriol.">
        <title>Complete genome sequence of 'Vulcanisaeta moutnovskia' strain 768-28, a novel member of the hyperthermophilic crenarchaeal genus vulcanisaeta.</title>
        <authorList>
            <person name="Gumerov V.M."/>
            <person name="Mardanov A.V."/>
            <person name="Beletsky A.V."/>
            <person name="Prokofeva M.I."/>
            <person name="Bonch-Osmolovskaya E.A."/>
            <person name="Ravin N.V."/>
            <person name="Skryabin K.G."/>
        </authorList>
    </citation>
    <scope>NUCLEOTIDE SEQUENCE [LARGE SCALE GENOMIC DNA]</scope>
    <source>
        <strain evidence="2 3">768-28</strain>
    </source>
</reference>
<dbReference type="HOGENOM" id="CLU_153285_0_0_2"/>
<dbReference type="eggNOG" id="arCOG01192">
    <property type="taxonomic scope" value="Archaea"/>
</dbReference>
<dbReference type="KEGG" id="vmo:VMUT_0505"/>
<name>F0QUQ5_VULM7</name>
<dbReference type="Gene3D" id="1.20.120.330">
    <property type="entry name" value="Nucleotidyltransferases domain 2"/>
    <property type="match status" value="1"/>
</dbReference>
<dbReference type="SMART" id="SM00748">
    <property type="entry name" value="HEPN"/>
    <property type="match status" value="1"/>
</dbReference>
<dbReference type="Proteomes" id="UP000007485">
    <property type="component" value="Chromosome"/>
</dbReference>
<evidence type="ECO:0000313" key="3">
    <source>
        <dbReference type="Proteomes" id="UP000007485"/>
    </source>
</evidence>
<gene>
    <name evidence="2" type="ordered locus">VMUT_0505</name>
</gene>
<dbReference type="Pfam" id="PF05168">
    <property type="entry name" value="HEPN"/>
    <property type="match status" value="1"/>
</dbReference>
<accession>F0QUQ5</accession>
<proteinExistence type="predicted"/>
<dbReference type="InterPro" id="IPR007842">
    <property type="entry name" value="HEPN_dom"/>
</dbReference>
<dbReference type="PROSITE" id="PS50910">
    <property type="entry name" value="HEPN"/>
    <property type="match status" value="1"/>
</dbReference>
<feature type="domain" description="HEPN" evidence="1">
    <location>
        <begin position="13"/>
        <end position="130"/>
    </location>
</feature>
<protein>
    <submittedName>
        <fullName evidence="2">HEPN domain protein</fullName>
    </submittedName>
</protein>
<sequence>MKLNNLEMARSYINQATERIKHAKEALNGGNYPYVVRQCQEAVELLLKAALRIIGVEPPRWHDVGPVLRRERNKFPGWFQEYIDELASISRSLRKEREFSMYGDEESGIPPEELYTRIDAERALNDAEKVLSLASKLFNEVS</sequence>
<dbReference type="AlphaFoldDB" id="F0QUQ5"/>
<evidence type="ECO:0000313" key="2">
    <source>
        <dbReference type="EMBL" id="ADY00716.1"/>
    </source>
</evidence>
<organism evidence="2 3">
    <name type="scientific">Vulcanisaeta moutnovskia (strain 768-28)</name>
    <dbReference type="NCBI Taxonomy" id="985053"/>
    <lineage>
        <taxon>Archaea</taxon>
        <taxon>Thermoproteota</taxon>
        <taxon>Thermoprotei</taxon>
        <taxon>Thermoproteales</taxon>
        <taxon>Thermoproteaceae</taxon>
        <taxon>Vulcanisaeta</taxon>
    </lineage>
</organism>
<dbReference type="EMBL" id="CP002529">
    <property type="protein sequence ID" value="ADY00716.1"/>
    <property type="molecule type" value="Genomic_DNA"/>
</dbReference>
<keyword evidence="3" id="KW-1185">Reference proteome</keyword>
<dbReference type="STRING" id="985053.VMUT_0505"/>
<dbReference type="SUPFAM" id="SSF81593">
    <property type="entry name" value="Nucleotidyltransferase substrate binding subunit/domain"/>
    <property type="match status" value="1"/>
</dbReference>
<evidence type="ECO:0000259" key="1">
    <source>
        <dbReference type="PROSITE" id="PS50910"/>
    </source>
</evidence>